<feature type="non-terminal residue" evidence="2">
    <location>
        <position position="121"/>
    </location>
</feature>
<comment type="caution">
    <text evidence="2">The sequence shown here is derived from an EMBL/GenBank/DDBJ whole genome shotgun (WGS) entry which is preliminary data.</text>
</comment>
<dbReference type="InterPro" id="IPR008490">
    <property type="entry name" value="Transposase_InsH_N"/>
</dbReference>
<evidence type="ECO:0000259" key="1">
    <source>
        <dbReference type="Pfam" id="PF05598"/>
    </source>
</evidence>
<reference evidence="2 3" key="1">
    <citation type="submission" date="2015-06" db="EMBL/GenBank/DDBJ databases">
        <title>Draft genome sequence of beer spoilage bacterium Megasphaera cerevisiae type strain 20462.</title>
        <authorList>
            <person name="Kutumbaka K."/>
            <person name="Pasmowitz J."/>
            <person name="Mategko J."/>
            <person name="Reyes D."/>
            <person name="Friedrich A."/>
            <person name="Han S."/>
            <person name="Martens-Habbena W."/>
            <person name="Neal-McKinney J."/>
            <person name="Janagama H.K."/>
            <person name="Nadala C."/>
            <person name="Samadpour M."/>
        </authorList>
    </citation>
    <scope>NUCLEOTIDE SEQUENCE [LARGE SCALE GENOMIC DNA]</scope>
    <source>
        <strain evidence="2 3">DSM 20462</strain>
    </source>
</reference>
<dbReference type="PANTHER" id="PTHR33803">
    <property type="entry name" value="IS1478 TRANSPOSASE"/>
    <property type="match status" value="1"/>
</dbReference>
<proteinExistence type="predicted"/>
<gene>
    <name evidence="2" type="ORF">AB840_14030</name>
</gene>
<dbReference type="AlphaFoldDB" id="A0A0J6WS64"/>
<dbReference type="RefSeq" id="WP_048515472.1">
    <property type="nucleotide sequence ID" value="NZ_LEKT01000070.1"/>
</dbReference>
<dbReference type="STRING" id="39029.BSR42_06135"/>
<evidence type="ECO:0000313" key="2">
    <source>
        <dbReference type="EMBL" id="KMO85359.1"/>
    </source>
</evidence>
<dbReference type="PATRIC" id="fig|1122219.3.peg.3039"/>
<name>A0A0J6WS64_9FIRM</name>
<sequence length="121" mass="14244">MYKTPSKQLSFEDFNQPLGLHMDPNNRWIKKAAFIPWDLVEKKYKKLFKGFKGHVAKPARMALGALLIQIEYGYSDEETVEQIKENPYLQYFCGLLGYEYKAPFDASAMTRFRKRLTPKRL</sequence>
<feature type="domain" description="Transposase InsH N-terminal" evidence="1">
    <location>
        <begin position="23"/>
        <end position="115"/>
    </location>
</feature>
<dbReference type="InParanoid" id="A0A0J6WS64"/>
<keyword evidence="3" id="KW-1185">Reference proteome</keyword>
<organism evidence="2 3">
    <name type="scientific">Megasphaera cerevisiae DSM 20462</name>
    <dbReference type="NCBI Taxonomy" id="1122219"/>
    <lineage>
        <taxon>Bacteria</taxon>
        <taxon>Bacillati</taxon>
        <taxon>Bacillota</taxon>
        <taxon>Negativicutes</taxon>
        <taxon>Veillonellales</taxon>
        <taxon>Veillonellaceae</taxon>
        <taxon>Megasphaera</taxon>
    </lineage>
</organism>
<protein>
    <submittedName>
        <fullName evidence="2">Transposase</fullName>
    </submittedName>
</protein>
<accession>A0A0J6WS64</accession>
<evidence type="ECO:0000313" key="3">
    <source>
        <dbReference type="Proteomes" id="UP000036503"/>
    </source>
</evidence>
<dbReference type="Proteomes" id="UP000036503">
    <property type="component" value="Unassembled WGS sequence"/>
</dbReference>
<dbReference type="PANTHER" id="PTHR33803:SF3">
    <property type="entry name" value="BLL1974 PROTEIN"/>
    <property type="match status" value="1"/>
</dbReference>
<dbReference type="Pfam" id="PF05598">
    <property type="entry name" value="DUF772"/>
    <property type="match status" value="1"/>
</dbReference>
<dbReference type="EMBL" id="LEKT01000070">
    <property type="protein sequence ID" value="KMO85359.1"/>
    <property type="molecule type" value="Genomic_DNA"/>
</dbReference>